<dbReference type="PANTHER" id="PTHR33127">
    <property type="entry name" value="TRANSMEMBRANE PROTEIN"/>
    <property type="match status" value="1"/>
</dbReference>
<dbReference type="Pfam" id="PF03478">
    <property type="entry name" value="Beta-prop_KIB1-4"/>
    <property type="match status" value="1"/>
</dbReference>
<dbReference type="EMBL" id="JAYDYQ010002687">
    <property type="protein sequence ID" value="KAK4478753.1"/>
    <property type="molecule type" value="Genomic_DNA"/>
</dbReference>
<evidence type="ECO:0000259" key="1">
    <source>
        <dbReference type="Pfam" id="PF03478"/>
    </source>
</evidence>
<comment type="caution">
    <text evidence="2">The sequence shown here is derived from an EMBL/GenBank/DDBJ whole genome shotgun (WGS) entry which is preliminary data.</text>
</comment>
<sequence>MWIMSFPQYDNDDFYDFYDPSQKKRYGLDFPELRGSTVCYARDGWFLLSKTIVDHVFFFFPYTRESIELPNHDFSYQYVAFSASPKSPSCVIFTIQYVSQTAVVVSTWRLGATQWVTATYSNGIPFPRHFWDKLICSKGIFYCLNFTDWLGVYDLEKSTWTVHTVPRPNCLKAFYGKNSWRGIFVAENDEVIFAIFTYSTRKPIVYKLDLMNIMWVKMETLGGMTIFASYLSSHAKANLLVMRNNLCFSSRSDDWTKYDPFKSIWIEPPEDISNF</sequence>
<evidence type="ECO:0000313" key="2">
    <source>
        <dbReference type="EMBL" id="KAK4478753.1"/>
    </source>
</evidence>
<gene>
    <name evidence="2" type="ORF">RD792_014251</name>
</gene>
<name>A0ABR0CQE7_9LAMI</name>
<feature type="domain" description="KIB1-4 beta-propeller" evidence="1">
    <location>
        <begin position="17"/>
        <end position="249"/>
    </location>
</feature>
<dbReference type="Proteomes" id="UP001291926">
    <property type="component" value="Unassembled WGS sequence"/>
</dbReference>
<organism evidence="2 3">
    <name type="scientific">Penstemon davidsonii</name>
    <dbReference type="NCBI Taxonomy" id="160366"/>
    <lineage>
        <taxon>Eukaryota</taxon>
        <taxon>Viridiplantae</taxon>
        <taxon>Streptophyta</taxon>
        <taxon>Embryophyta</taxon>
        <taxon>Tracheophyta</taxon>
        <taxon>Spermatophyta</taxon>
        <taxon>Magnoliopsida</taxon>
        <taxon>eudicotyledons</taxon>
        <taxon>Gunneridae</taxon>
        <taxon>Pentapetalae</taxon>
        <taxon>asterids</taxon>
        <taxon>lamiids</taxon>
        <taxon>Lamiales</taxon>
        <taxon>Plantaginaceae</taxon>
        <taxon>Cheloneae</taxon>
        <taxon>Penstemon</taxon>
    </lineage>
</organism>
<protein>
    <recommendedName>
        <fullName evidence="1">KIB1-4 beta-propeller domain-containing protein</fullName>
    </recommendedName>
</protein>
<evidence type="ECO:0000313" key="3">
    <source>
        <dbReference type="Proteomes" id="UP001291926"/>
    </source>
</evidence>
<reference evidence="2 3" key="1">
    <citation type="journal article" date="2023" name="bioRxiv">
        <title>Genome report: Whole genome sequence and annotation of Penstemon davidsonii.</title>
        <authorList>
            <person name="Ostevik K.L."/>
            <person name="Alabady M."/>
            <person name="Zhang M."/>
            <person name="Rausher M.D."/>
        </authorList>
    </citation>
    <scope>NUCLEOTIDE SEQUENCE [LARGE SCALE GENOMIC DNA]</scope>
    <source>
        <strain evidence="2">DNT005</strain>
        <tissue evidence="2">Whole leaf</tissue>
    </source>
</reference>
<keyword evidence="3" id="KW-1185">Reference proteome</keyword>
<dbReference type="InterPro" id="IPR005174">
    <property type="entry name" value="KIB1-4_b-propeller"/>
</dbReference>
<accession>A0ABR0CQE7</accession>
<proteinExistence type="predicted"/>
<dbReference type="PANTHER" id="PTHR33127:SF5">
    <property type="entry name" value="TRANSMEMBRANE PROTEIN"/>
    <property type="match status" value="1"/>
</dbReference>